<organism evidence="1 2">
    <name type="scientific">Austropuccinia psidii MF-1</name>
    <dbReference type="NCBI Taxonomy" id="1389203"/>
    <lineage>
        <taxon>Eukaryota</taxon>
        <taxon>Fungi</taxon>
        <taxon>Dikarya</taxon>
        <taxon>Basidiomycota</taxon>
        <taxon>Pucciniomycotina</taxon>
        <taxon>Pucciniomycetes</taxon>
        <taxon>Pucciniales</taxon>
        <taxon>Sphaerophragmiaceae</taxon>
        <taxon>Austropuccinia</taxon>
    </lineage>
</organism>
<name>A0A9Q3EIZ3_9BASI</name>
<accession>A0A9Q3EIZ3</accession>
<dbReference type="EMBL" id="AVOT02027600">
    <property type="protein sequence ID" value="MBW0519726.1"/>
    <property type="molecule type" value="Genomic_DNA"/>
</dbReference>
<dbReference type="OrthoDB" id="3250101at2759"/>
<gene>
    <name evidence="1" type="ORF">O181_059441</name>
</gene>
<dbReference type="Proteomes" id="UP000765509">
    <property type="component" value="Unassembled WGS sequence"/>
</dbReference>
<keyword evidence="2" id="KW-1185">Reference proteome</keyword>
<dbReference type="Gene3D" id="2.40.70.10">
    <property type="entry name" value="Acid Proteases"/>
    <property type="match status" value="1"/>
</dbReference>
<comment type="caution">
    <text evidence="1">The sequence shown here is derived from an EMBL/GenBank/DDBJ whole genome shotgun (WGS) entry which is preliminary data.</text>
</comment>
<proteinExistence type="predicted"/>
<sequence>MDLIHIQDAKMEKANPSRGKGYTDRSCCITNIVINNKEAKINLESGSFCTFVGKNYLDRSYTNWQEKFMAIEGIKLSSASQNMHPLGILEVEMIFAHPVESIRLQVEFFVINNCTSQHLILGNDYLNIYGIDINNHKDRYLTIGENKRQKFAFPLEKIEITVIKQVKNVNREKESLASDNEKLGAIKRHKVDLMLDVERPYPPLSKRQAYPASARAKEELENHVNELMKMGFLRNVGHNEEVEIINPVIINSHNDK</sequence>
<dbReference type="InterPro" id="IPR021109">
    <property type="entry name" value="Peptidase_aspartic_dom_sf"/>
</dbReference>
<reference evidence="1" key="1">
    <citation type="submission" date="2021-03" db="EMBL/GenBank/DDBJ databases">
        <title>Draft genome sequence of rust myrtle Austropuccinia psidii MF-1, a brazilian biotype.</title>
        <authorList>
            <person name="Quecine M.C."/>
            <person name="Pachon D.M.R."/>
            <person name="Bonatelli M.L."/>
            <person name="Correr F.H."/>
            <person name="Franceschini L.M."/>
            <person name="Leite T.F."/>
            <person name="Margarido G.R.A."/>
            <person name="Almeida C.A."/>
            <person name="Ferrarezi J.A."/>
            <person name="Labate C.A."/>
        </authorList>
    </citation>
    <scope>NUCLEOTIDE SEQUENCE</scope>
    <source>
        <strain evidence="1">MF-1</strain>
    </source>
</reference>
<protein>
    <submittedName>
        <fullName evidence="1">Uncharacterized protein</fullName>
    </submittedName>
</protein>
<dbReference type="AlphaFoldDB" id="A0A9Q3EIZ3"/>
<evidence type="ECO:0000313" key="2">
    <source>
        <dbReference type="Proteomes" id="UP000765509"/>
    </source>
</evidence>
<evidence type="ECO:0000313" key="1">
    <source>
        <dbReference type="EMBL" id="MBW0519726.1"/>
    </source>
</evidence>